<dbReference type="SUPFAM" id="SSF51735">
    <property type="entry name" value="NAD(P)-binding Rossmann-fold domains"/>
    <property type="match status" value="1"/>
</dbReference>
<dbReference type="KEGG" id="parl:PEC302110_15170"/>
<dbReference type="AlphaFoldDB" id="A0AAN0MKX0"/>
<dbReference type="InterPro" id="IPR002347">
    <property type="entry name" value="SDR_fam"/>
</dbReference>
<comment type="similarity">
    <text evidence="1">Belongs to the short-chain dehydrogenases/reductases (SDR) family.</text>
</comment>
<dbReference type="Proteomes" id="UP001377830">
    <property type="component" value="Chromosome"/>
</dbReference>
<evidence type="ECO:0000313" key="3">
    <source>
        <dbReference type="EMBL" id="BES84420.1"/>
    </source>
</evidence>
<accession>A0AAN0MKX0</accession>
<dbReference type="NCBIfam" id="NF005559">
    <property type="entry name" value="PRK07231.1"/>
    <property type="match status" value="1"/>
</dbReference>
<evidence type="ECO:0000313" key="4">
    <source>
        <dbReference type="Proteomes" id="UP001377830"/>
    </source>
</evidence>
<dbReference type="Gene3D" id="3.40.50.720">
    <property type="entry name" value="NAD(P)-binding Rossmann-like Domain"/>
    <property type="match status" value="1"/>
</dbReference>
<dbReference type="PRINTS" id="PR00081">
    <property type="entry name" value="GDHRDH"/>
</dbReference>
<dbReference type="PANTHER" id="PTHR24321:SF15">
    <property type="entry name" value="OXIDOREDUCTASE UCPA"/>
    <property type="match status" value="1"/>
</dbReference>
<dbReference type="FunFam" id="3.40.50.720:FF:000084">
    <property type="entry name" value="Short-chain dehydrogenase reductase"/>
    <property type="match status" value="1"/>
</dbReference>
<dbReference type="InterPro" id="IPR036291">
    <property type="entry name" value="NAD(P)-bd_dom_sf"/>
</dbReference>
<dbReference type="RefSeq" id="WP_261848518.1">
    <property type="nucleotide sequence ID" value="NZ_AP028908.1"/>
</dbReference>
<sequence length="258" mass="27451">MHRLNGKVALITGGARGQGEAEARLFAREGAHVFLCDILENEGNTLAENIRTCGGKASFKFLNVAEEDHWTQIVSEIDAEVGWLDILINNAGINVRNTLTDTSLDQWNKLLNVNLSGAFLGIQACAPLMKRSGGGSIVNIGSTAGIMGHPIAAYSSSKWGVRGLTKAAAIEFADANIRVNAMHPGVVETPMLDASSPVFKQLKNMTPLGRAAQPEEMAAVALFLASDDASFITGIDLAVDGGFSELGTYGEVWKHIRT</sequence>
<protein>
    <submittedName>
        <fullName evidence="3">Glucose 1-dehydrogenase</fullName>
    </submittedName>
</protein>
<name>A0AAN0MKX0_9GAMM</name>
<dbReference type="Pfam" id="PF13561">
    <property type="entry name" value="adh_short_C2"/>
    <property type="match status" value="1"/>
</dbReference>
<dbReference type="GO" id="GO:0016491">
    <property type="term" value="F:oxidoreductase activity"/>
    <property type="evidence" value="ECO:0007669"/>
    <property type="project" value="UniProtKB-KW"/>
</dbReference>
<dbReference type="PRINTS" id="PR00080">
    <property type="entry name" value="SDRFAMILY"/>
</dbReference>
<reference evidence="4" key="1">
    <citation type="journal article" date="2024" name="Int. J. Syst. Evol. Microbiol.">
        <title>Pectobacterium araliae sp. nov., a pathogen causing bacterial soft rot of Japanese angelica tree in Japan.</title>
        <authorList>
            <person name="Sawada H."/>
            <person name="Someya N."/>
            <person name="Morohoshi T."/>
            <person name="Ono M."/>
            <person name="Satou M."/>
        </authorList>
    </citation>
    <scope>NUCLEOTIDE SEQUENCE [LARGE SCALE GENOMIC DNA]</scope>
    <source>
        <strain evidence="4">MAFF 302110</strain>
    </source>
</reference>
<dbReference type="PANTHER" id="PTHR24321">
    <property type="entry name" value="DEHYDROGENASES, SHORT CHAIN"/>
    <property type="match status" value="1"/>
</dbReference>
<evidence type="ECO:0000256" key="1">
    <source>
        <dbReference type="ARBA" id="ARBA00006484"/>
    </source>
</evidence>
<gene>
    <name evidence="3" type="ORF">PEC302110_15170</name>
</gene>
<keyword evidence="4" id="KW-1185">Reference proteome</keyword>
<proteinExistence type="inferred from homology"/>
<organism evidence="3 4">
    <name type="scientific">Pectobacterium araliae</name>
    <dbReference type="NCBI Taxonomy" id="3073862"/>
    <lineage>
        <taxon>Bacteria</taxon>
        <taxon>Pseudomonadati</taxon>
        <taxon>Pseudomonadota</taxon>
        <taxon>Gammaproteobacteria</taxon>
        <taxon>Enterobacterales</taxon>
        <taxon>Pectobacteriaceae</taxon>
        <taxon>Pectobacterium</taxon>
    </lineage>
</organism>
<keyword evidence="2" id="KW-0560">Oxidoreductase</keyword>
<evidence type="ECO:0000256" key="2">
    <source>
        <dbReference type="ARBA" id="ARBA00023002"/>
    </source>
</evidence>
<dbReference type="EMBL" id="AP028908">
    <property type="protein sequence ID" value="BES84420.1"/>
    <property type="molecule type" value="Genomic_DNA"/>
</dbReference>